<dbReference type="FunFam" id="1.10.340.70:FF:000001">
    <property type="entry name" value="Retrovirus-related Pol polyprotein from transposon gypsy-like Protein"/>
    <property type="match status" value="1"/>
</dbReference>
<dbReference type="EC" id="2.7.7.49" evidence="1"/>
<dbReference type="InterPro" id="IPR041588">
    <property type="entry name" value="Integrase_H2C2"/>
</dbReference>
<organism evidence="3">
    <name type="scientific">Bracon brevicornis</name>
    <dbReference type="NCBI Taxonomy" id="1563983"/>
    <lineage>
        <taxon>Eukaryota</taxon>
        <taxon>Metazoa</taxon>
        <taxon>Ecdysozoa</taxon>
        <taxon>Arthropoda</taxon>
        <taxon>Hexapoda</taxon>
        <taxon>Insecta</taxon>
        <taxon>Pterygota</taxon>
        <taxon>Neoptera</taxon>
        <taxon>Endopterygota</taxon>
        <taxon>Hymenoptera</taxon>
        <taxon>Apocrita</taxon>
        <taxon>Ichneumonoidea</taxon>
        <taxon>Braconidae</taxon>
        <taxon>Braconinae</taxon>
        <taxon>Bracon</taxon>
    </lineage>
</organism>
<proteinExistence type="predicted"/>
<accession>A0A6V7JID3</accession>
<protein>
    <recommendedName>
        <fullName evidence="1">RNA-directed DNA polymerase</fullName>
        <ecNumber evidence="1">2.7.7.49</ecNumber>
    </recommendedName>
</protein>
<evidence type="ECO:0000313" key="3">
    <source>
        <dbReference type="EMBL" id="CAD1551243.1"/>
    </source>
</evidence>
<evidence type="ECO:0000256" key="1">
    <source>
        <dbReference type="ARBA" id="ARBA00012493"/>
    </source>
</evidence>
<name>A0A6V7JID3_9HYME</name>
<dbReference type="PANTHER" id="PTHR37984:SF15">
    <property type="entry name" value="INTEGRASE CATALYTIC DOMAIN-CONTAINING PROTEIN"/>
    <property type="match status" value="1"/>
</dbReference>
<sequence>MSKSSTLHRALHHVPDALSRIPEGHLPEEALNAMKVEDYWTTTDDQWYRKRRADVLHRPAQLSDWRVENNHLYFHRQNKLYDGELPDLDAWKLVVPRELRQRILEECHSAPQAGHPGLDKTYHRSAQSCYWPKMSRDVLTFNQCDRCQNTKADQIKPAAMMGPRRLAGP</sequence>
<feature type="domain" description="Integrase zinc-binding" evidence="2">
    <location>
        <begin position="95"/>
        <end position="152"/>
    </location>
</feature>
<reference evidence="3" key="1">
    <citation type="submission" date="2020-07" db="EMBL/GenBank/DDBJ databases">
        <authorList>
            <person name="Ferguson B K."/>
        </authorList>
    </citation>
    <scope>NUCLEOTIDE SEQUENCE</scope>
    <source>
        <strain evidence="3">L06</strain>
    </source>
</reference>
<dbReference type="Gene3D" id="1.10.340.70">
    <property type="match status" value="1"/>
</dbReference>
<dbReference type="InterPro" id="IPR050951">
    <property type="entry name" value="Retrovirus_Pol_polyprotein"/>
</dbReference>
<gene>
    <name evidence="3" type="ORF">BBRV_LOCUS52232</name>
</gene>
<evidence type="ECO:0000259" key="2">
    <source>
        <dbReference type="Pfam" id="PF17921"/>
    </source>
</evidence>
<dbReference type="PANTHER" id="PTHR37984">
    <property type="entry name" value="PROTEIN CBG26694"/>
    <property type="match status" value="1"/>
</dbReference>
<dbReference type="Pfam" id="PF17921">
    <property type="entry name" value="Integrase_H2C2"/>
    <property type="match status" value="1"/>
</dbReference>
<dbReference type="GO" id="GO:0003964">
    <property type="term" value="F:RNA-directed DNA polymerase activity"/>
    <property type="evidence" value="ECO:0007669"/>
    <property type="project" value="UniProtKB-EC"/>
</dbReference>
<dbReference type="EMBL" id="CADCXW020000016">
    <property type="protein sequence ID" value="CAD1551243.1"/>
    <property type="molecule type" value="Genomic_DNA"/>
</dbReference>
<dbReference type="AlphaFoldDB" id="A0A6V7JID3"/>